<sequence length="203" mass="23151">MINPATVTAVPRPSSGTSPAPRSLVPFHHDDSFGFNKVDAFDHWRWPNNKNRAKVVNNDRTYEREEIQCPCWYGDAQEWVGPASAVQGAPKGDRSNTTSARWKLSNIPVKEGWQLYRPTVPSPQPSRGLPPTESTPKSHYSHSMESRYGCEGLKNRVTLFRINKCLVTNAIPCYYKIYVFIAMSLAPPVTQEKDTRRDQWYHD</sequence>
<evidence type="ECO:0000313" key="1">
    <source>
        <dbReference type="EMBL" id="KAI9456587.1"/>
    </source>
</evidence>
<dbReference type="EMBL" id="JAGFNK010000234">
    <property type="protein sequence ID" value="KAI9456587.1"/>
    <property type="molecule type" value="Genomic_DNA"/>
</dbReference>
<protein>
    <submittedName>
        <fullName evidence="1">Uncharacterized protein</fullName>
    </submittedName>
</protein>
<organism evidence="1 2">
    <name type="scientific">Russula earlei</name>
    <dbReference type="NCBI Taxonomy" id="71964"/>
    <lineage>
        <taxon>Eukaryota</taxon>
        <taxon>Fungi</taxon>
        <taxon>Dikarya</taxon>
        <taxon>Basidiomycota</taxon>
        <taxon>Agaricomycotina</taxon>
        <taxon>Agaricomycetes</taxon>
        <taxon>Russulales</taxon>
        <taxon>Russulaceae</taxon>
        <taxon>Russula</taxon>
    </lineage>
</organism>
<accession>A0ACC0U0R3</accession>
<evidence type="ECO:0000313" key="2">
    <source>
        <dbReference type="Proteomes" id="UP001207468"/>
    </source>
</evidence>
<comment type="caution">
    <text evidence="1">The sequence shown here is derived from an EMBL/GenBank/DDBJ whole genome shotgun (WGS) entry which is preliminary data.</text>
</comment>
<gene>
    <name evidence="1" type="ORF">F5148DRAFT_1369710</name>
</gene>
<reference evidence="1" key="1">
    <citation type="submission" date="2021-03" db="EMBL/GenBank/DDBJ databases">
        <title>Evolutionary priming and transition to the ectomycorrhizal habit in an iconic lineage of mushroom-forming fungi: is preadaptation a requirement?</title>
        <authorList>
            <consortium name="DOE Joint Genome Institute"/>
            <person name="Looney B.P."/>
            <person name="Miyauchi S."/>
            <person name="Morin E."/>
            <person name="Drula E."/>
            <person name="Courty P.E."/>
            <person name="Chicoki N."/>
            <person name="Fauchery L."/>
            <person name="Kohler A."/>
            <person name="Kuo A."/>
            <person name="LaButti K."/>
            <person name="Pangilinan J."/>
            <person name="Lipzen A."/>
            <person name="Riley R."/>
            <person name="Andreopoulos W."/>
            <person name="He G."/>
            <person name="Johnson J."/>
            <person name="Barry K.W."/>
            <person name="Grigoriev I.V."/>
            <person name="Nagy L."/>
            <person name="Hibbett D."/>
            <person name="Henrissat B."/>
            <person name="Matheny P.B."/>
            <person name="Labbe J."/>
            <person name="Martin A.F."/>
        </authorList>
    </citation>
    <scope>NUCLEOTIDE SEQUENCE</scope>
    <source>
        <strain evidence="1">BPL698</strain>
    </source>
</reference>
<name>A0ACC0U0R3_9AGAM</name>
<proteinExistence type="predicted"/>
<dbReference type="Proteomes" id="UP001207468">
    <property type="component" value="Unassembled WGS sequence"/>
</dbReference>
<keyword evidence="2" id="KW-1185">Reference proteome</keyword>